<gene>
    <name evidence="1" type="ORF">NDU88_004381</name>
</gene>
<reference evidence="1" key="1">
    <citation type="journal article" date="2022" name="bioRxiv">
        <title>Sequencing and chromosome-scale assembly of the giantPleurodeles waltlgenome.</title>
        <authorList>
            <person name="Brown T."/>
            <person name="Elewa A."/>
            <person name="Iarovenko S."/>
            <person name="Subramanian E."/>
            <person name="Araus A.J."/>
            <person name="Petzold A."/>
            <person name="Susuki M."/>
            <person name="Suzuki K.-i.T."/>
            <person name="Hayashi T."/>
            <person name="Toyoda A."/>
            <person name="Oliveira C."/>
            <person name="Osipova E."/>
            <person name="Leigh N.D."/>
            <person name="Simon A."/>
            <person name="Yun M.H."/>
        </authorList>
    </citation>
    <scope>NUCLEOTIDE SEQUENCE</scope>
    <source>
        <strain evidence="1">20211129_DDA</strain>
        <tissue evidence="1">Liver</tissue>
    </source>
</reference>
<dbReference type="AlphaFoldDB" id="A0AAV7TSE8"/>
<dbReference type="Proteomes" id="UP001066276">
    <property type="component" value="Chromosome 3_2"/>
</dbReference>
<organism evidence="1 2">
    <name type="scientific">Pleurodeles waltl</name>
    <name type="common">Iberian ribbed newt</name>
    <dbReference type="NCBI Taxonomy" id="8319"/>
    <lineage>
        <taxon>Eukaryota</taxon>
        <taxon>Metazoa</taxon>
        <taxon>Chordata</taxon>
        <taxon>Craniata</taxon>
        <taxon>Vertebrata</taxon>
        <taxon>Euteleostomi</taxon>
        <taxon>Amphibia</taxon>
        <taxon>Batrachia</taxon>
        <taxon>Caudata</taxon>
        <taxon>Salamandroidea</taxon>
        <taxon>Salamandridae</taxon>
        <taxon>Pleurodelinae</taxon>
        <taxon>Pleurodeles</taxon>
    </lineage>
</organism>
<name>A0AAV7TSE8_PLEWA</name>
<dbReference type="EMBL" id="JANPWB010000006">
    <property type="protein sequence ID" value="KAJ1179145.1"/>
    <property type="molecule type" value="Genomic_DNA"/>
</dbReference>
<accession>A0AAV7TSE8</accession>
<evidence type="ECO:0000313" key="1">
    <source>
        <dbReference type="EMBL" id="KAJ1179145.1"/>
    </source>
</evidence>
<comment type="caution">
    <text evidence="1">The sequence shown here is derived from an EMBL/GenBank/DDBJ whole genome shotgun (WGS) entry which is preliminary data.</text>
</comment>
<keyword evidence="2" id="KW-1185">Reference proteome</keyword>
<evidence type="ECO:0000313" key="2">
    <source>
        <dbReference type="Proteomes" id="UP001066276"/>
    </source>
</evidence>
<sequence>MKSEQSEESRACFPTERSRQKLVVDVGVDLPVALQVSVDFQPQSRWRSDSSAADRSCVDLFPARQSVCGFLTLGLPASPFRIPGTGWAPLGRVGVSAEAPGASREKSLLSLRLQTTGGKL</sequence>
<protein>
    <submittedName>
        <fullName evidence="1">Uncharacterized protein</fullName>
    </submittedName>
</protein>
<proteinExistence type="predicted"/>